<keyword evidence="3" id="KW-1185">Reference proteome</keyword>
<dbReference type="PATRIC" id="fig|1453497.3.peg.1009"/>
<feature type="domain" description="Integrase catalytic" evidence="1">
    <location>
        <begin position="117"/>
        <end position="291"/>
    </location>
</feature>
<comment type="caution">
    <text evidence="2">The sequence shown here is derived from an EMBL/GenBank/DDBJ whole genome shotgun (WGS) entry which is preliminary data.</text>
</comment>
<dbReference type="AlphaFoldDB" id="A0A176JUW6"/>
<dbReference type="STRING" id="1453497.AT15_05080"/>
<dbReference type="SUPFAM" id="SSF53098">
    <property type="entry name" value="Ribonuclease H-like"/>
    <property type="match status" value="1"/>
</dbReference>
<evidence type="ECO:0000313" key="3">
    <source>
        <dbReference type="Proteomes" id="UP000077339"/>
    </source>
</evidence>
<dbReference type="PANTHER" id="PTHR47515">
    <property type="entry name" value="LOW CALCIUM RESPONSE LOCUS PROTEIN T"/>
    <property type="match status" value="1"/>
</dbReference>
<dbReference type="Pfam" id="PF13276">
    <property type="entry name" value="HTH_21"/>
    <property type="match status" value="1"/>
</dbReference>
<dbReference type="InterPro" id="IPR012337">
    <property type="entry name" value="RNaseH-like_sf"/>
</dbReference>
<organism evidence="2 3">
    <name type="scientific">Kosmotoga arenicorallina S304</name>
    <dbReference type="NCBI Taxonomy" id="1453497"/>
    <lineage>
        <taxon>Bacteria</taxon>
        <taxon>Thermotogati</taxon>
        <taxon>Thermotogota</taxon>
        <taxon>Thermotogae</taxon>
        <taxon>Kosmotogales</taxon>
        <taxon>Kosmotogaceae</taxon>
        <taxon>Kosmotoga</taxon>
    </lineage>
</organism>
<accession>A0A176JUW6</accession>
<dbReference type="NCBIfam" id="NF033516">
    <property type="entry name" value="transpos_IS3"/>
    <property type="match status" value="1"/>
</dbReference>
<dbReference type="PANTHER" id="PTHR47515:SF2">
    <property type="entry name" value="INTEGRASE CORE DOMAIN PROTEIN"/>
    <property type="match status" value="1"/>
</dbReference>
<dbReference type="PROSITE" id="PS50994">
    <property type="entry name" value="INTEGRASE"/>
    <property type="match status" value="1"/>
</dbReference>
<evidence type="ECO:0000313" key="2">
    <source>
        <dbReference type="EMBL" id="OAA27349.1"/>
    </source>
</evidence>
<dbReference type="InterPro" id="IPR036397">
    <property type="entry name" value="RNaseH_sf"/>
</dbReference>
<reference evidence="2 3" key="1">
    <citation type="submission" date="2014-02" db="EMBL/GenBank/DDBJ databases">
        <title>Kosmotoga genome sequencing.</title>
        <authorList>
            <person name="Pollo S.M."/>
            <person name="Charchuk R."/>
            <person name="Nesbo C.L."/>
        </authorList>
    </citation>
    <scope>NUCLEOTIDE SEQUENCE [LARGE SCALE GENOMIC DNA]</scope>
    <source>
        <strain evidence="2 3">S304</strain>
    </source>
</reference>
<dbReference type="EMBL" id="JFHK01000027">
    <property type="protein sequence ID" value="OAA27349.1"/>
    <property type="molecule type" value="Genomic_DNA"/>
</dbReference>
<dbReference type="GO" id="GO:0003676">
    <property type="term" value="F:nucleic acid binding"/>
    <property type="evidence" value="ECO:0007669"/>
    <property type="project" value="InterPro"/>
</dbReference>
<gene>
    <name evidence="2" type="ORF">AT15_05080</name>
</gene>
<dbReference type="InterPro" id="IPR025948">
    <property type="entry name" value="HTH-like_dom"/>
</dbReference>
<evidence type="ECO:0000259" key="1">
    <source>
        <dbReference type="PROSITE" id="PS50994"/>
    </source>
</evidence>
<dbReference type="Proteomes" id="UP000077339">
    <property type="component" value="Unassembled WGS sequence"/>
</dbReference>
<dbReference type="Gene3D" id="3.30.420.10">
    <property type="entry name" value="Ribonuclease H-like superfamily/Ribonuclease H"/>
    <property type="match status" value="1"/>
</dbReference>
<dbReference type="InterPro" id="IPR001584">
    <property type="entry name" value="Integrase_cat-core"/>
</dbReference>
<name>A0A176JUW6_9BACT</name>
<sequence length="300" mass="35694">MGYGFSTSYLLRIFGITRSSYYRRKKLLFFLKKTKPGRRRNYCLKTKGGRIEDKELEKLLKDIYSRVNPYEPEYYLKVLGSKKLSKYFLNEFGIIVNHKKVHRMRKKLGYVRKYRSRQHHPVRRSTQHEIDRTGILWEADIKYISTIQEGNIALLDIIDVYSREIVGSYLGKSCKCKDFIRTLGRAMLYQETVPRLVRTDNGSLFTANYTREYFKKNEIVQEFGIKHHPDSQAFIESQHSNVQKEFVSMNTFENAEDVYKKYQVYMNFYHNLRPHGSLKYMTPQAFKKCRSISMIQSVKA</sequence>
<protein>
    <recommendedName>
        <fullName evidence="1">Integrase catalytic domain-containing protein</fullName>
    </recommendedName>
</protein>
<dbReference type="Pfam" id="PF00665">
    <property type="entry name" value="rve"/>
    <property type="match status" value="1"/>
</dbReference>
<dbReference type="InterPro" id="IPR048020">
    <property type="entry name" value="Transpos_IS3"/>
</dbReference>
<proteinExistence type="predicted"/>
<dbReference type="GO" id="GO:0015074">
    <property type="term" value="P:DNA integration"/>
    <property type="evidence" value="ECO:0007669"/>
    <property type="project" value="InterPro"/>
</dbReference>